<reference evidence="1" key="1">
    <citation type="submission" date="2021-01" db="EMBL/GenBank/DDBJ databases">
        <authorList>
            <person name="Lovell J.T."/>
            <person name="Bentley N."/>
            <person name="Bhattarai G."/>
            <person name="Jenkins J.W."/>
            <person name="Sreedasyam A."/>
            <person name="Alarcon Y."/>
            <person name="Bock C."/>
            <person name="Boston L."/>
            <person name="Carlson J."/>
            <person name="Cervantes K."/>
            <person name="Clermont K."/>
            <person name="Krom N."/>
            <person name="Kubenka K."/>
            <person name="Mamidi S."/>
            <person name="Mattison C."/>
            <person name="Monteros M."/>
            <person name="Pisani C."/>
            <person name="Plott C."/>
            <person name="Rajasekar S."/>
            <person name="Rhein H.S."/>
            <person name="Rohla C."/>
            <person name="Song M."/>
            <person name="Hilaire R.S."/>
            <person name="Shu S."/>
            <person name="Wells L."/>
            <person name="Wang X."/>
            <person name="Webber J."/>
            <person name="Heerema R.J."/>
            <person name="Klein P."/>
            <person name="Conner P."/>
            <person name="Grauke L."/>
            <person name="Grimwood J."/>
            <person name="Schmutz J."/>
            <person name="Randall J.J."/>
        </authorList>
    </citation>
    <scope>NUCLEOTIDE SEQUENCE</scope>
    <source>
        <tissue evidence="1">Leaf</tissue>
    </source>
</reference>
<organism evidence="1 2">
    <name type="scientific">Carya illinoinensis</name>
    <name type="common">Pecan</name>
    <dbReference type="NCBI Taxonomy" id="32201"/>
    <lineage>
        <taxon>Eukaryota</taxon>
        <taxon>Viridiplantae</taxon>
        <taxon>Streptophyta</taxon>
        <taxon>Embryophyta</taxon>
        <taxon>Tracheophyta</taxon>
        <taxon>Spermatophyta</taxon>
        <taxon>Magnoliopsida</taxon>
        <taxon>eudicotyledons</taxon>
        <taxon>Gunneridae</taxon>
        <taxon>Pentapetalae</taxon>
        <taxon>rosids</taxon>
        <taxon>fabids</taxon>
        <taxon>Fagales</taxon>
        <taxon>Juglandaceae</taxon>
        <taxon>Carya</taxon>
    </lineage>
</organism>
<sequence length="178" mass="20260">MSRKCMIVNLERSFSHVACDKGFLGSLRSMLTHILRAMQLFEVPTTCCGQHNCGDQMQPASEQRSQVAVQFQNQHETMKWKSDQTESGYFIQHNTECREACKVSCLKRCGLGHQRHKSSKKSPQLDLNIPNSNCGRSDCRSFWCVFALSRGFLHPERSEKNTSESGIAVYVSFLIHIL</sequence>
<evidence type="ECO:0000313" key="2">
    <source>
        <dbReference type="Proteomes" id="UP000811246"/>
    </source>
</evidence>
<proteinExistence type="predicted"/>
<protein>
    <submittedName>
        <fullName evidence="1">Uncharacterized protein</fullName>
    </submittedName>
</protein>
<name>A0A922DSL1_CARIL</name>
<dbReference type="EMBL" id="CM031835">
    <property type="protein sequence ID" value="KAG6689990.1"/>
    <property type="molecule type" value="Genomic_DNA"/>
</dbReference>
<dbReference type="Proteomes" id="UP000811246">
    <property type="component" value="Chromosome 11"/>
</dbReference>
<comment type="caution">
    <text evidence="1">The sequence shown here is derived from an EMBL/GenBank/DDBJ whole genome shotgun (WGS) entry which is preliminary data.</text>
</comment>
<dbReference type="EMBL" id="CM031835">
    <property type="protein sequence ID" value="KAG6689989.1"/>
    <property type="molecule type" value="Genomic_DNA"/>
</dbReference>
<gene>
    <name evidence="1" type="ORF">I3842_11G201300</name>
</gene>
<dbReference type="AlphaFoldDB" id="A0A922DSL1"/>
<accession>A0A922DSL1</accession>
<evidence type="ECO:0000313" key="1">
    <source>
        <dbReference type="EMBL" id="KAG6689989.1"/>
    </source>
</evidence>